<dbReference type="Pfam" id="PF05860">
    <property type="entry name" value="TPS"/>
    <property type="match status" value="1"/>
</dbReference>
<dbReference type="NCBIfam" id="TIGR01901">
    <property type="entry name" value="adhes_NPXG"/>
    <property type="match status" value="1"/>
</dbReference>
<dbReference type="InterPro" id="IPR008638">
    <property type="entry name" value="FhaB/CdiA-like_TPS"/>
</dbReference>
<name>K9WIQ1_9CYAN</name>
<organism evidence="3 4">
    <name type="scientific">Allocoleopsis franciscana PCC 7113</name>
    <dbReference type="NCBI Taxonomy" id="1173027"/>
    <lineage>
        <taxon>Bacteria</taxon>
        <taxon>Bacillati</taxon>
        <taxon>Cyanobacteriota</taxon>
        <taxon>Cyanophyceae</taxon>
        <taxon>Coleofasciculales</taxon>
        <taxon>Coleofasciculaceae</taxon>
        <taxon>Allocoleopsis</taxon>
        <taxon>Allocoleopsis franciscana</taxon>
    </lineage>
</organism>
<proteinExistence type="predicted"/>
<dbReference type="InterPro" id="IPR012334">
    <property type="entry name" value="Pectin_lyas_fold"/>
</dbReference>
<accession>K9WIQ1</accession>
<evidence type="ECO:0000313" key="3">
    <source>
        <dbReference type="EMBL" id="AFZ19644.1"/>
    </source>
</evidence>
<feature type="region of interest" description="Disordered" evidence="1">
    <location>
        <begin position="845"/>
        <end position="866"/>
    </location>
</feature>
<feature type="region of interest" description="Disordered" evidence="1">
    <location>
        <begin position="1669"/>
        <end position="1691"/>
    </location>
</feature>
<reference evidence="3 4" key="1">
    <citation type="submission" date="2012-06" db="EMBL/GenBank/DDBJ databases">
        <title>Finished chromosome of genome of Microcoleus sp. PCC 7113.</title>
        <authorList>
            <consortium name="US DOE Joint Genome Institute"/>
            <person name="Gugger M."/>
            <person name="Coursin T."/>
            <person name="Rippka R."/>
            <person name="Tandeau De Marsac N."/>
            <person name="Huntemann M."/>
            <person name="Wei C.-L."/>
            <person name="Han J."/>
            <person name="Detter J.C."/>
            <person name="Han C."/>
            <person name="Tapia R."/>
            <person name="Chen A."/>
            <person name="Kyrpides N."/>
            <person name="Mavromatis K."/>
            <person name="Markowitz V."/>
            <person name="Szeto E."/>
            <person name="Ivanova N."/>
            <person name="Pagani I."/>
            <person name="Pati A."/>
            <person name="Goodwin L."/>
            <person name="Nordberg H.P."/>
            <person name="Cantor M.N."/>
            <person name="Hua S.X."/>
            <person name="Woyke T."/>
            <person name="Kerfeld C.A."/>
        </authorList>
    </citation>
    <scope>NUCLEOTIDE SEQUENCE [LARGE SCALE GENOMIC DNA]</scope>
    <source>
        <strain evidence="3 4">PCC 7113</strain>
    </source>
</reference>
<dbReference type="EMBL" id="CP003630">
    <property type="protein sequence ID" value="AFZ19644.1"/>
    <property type="molecule type" value="Genomic_DNA"/>
</dbReference>
<feature type="compositionally biased region" description="Low complexity" evidence="1">
    <location>
        <begin position="847"/>
        <end position="857"/>
    </location>
</feature>
<gene>
    <name evidence="3" type="ORF">Mic7113_3936</name>
</gene>
<dbReference type="PATRIC" id="fig|1173027.3.peg.4333"/>
<dbReference type="HOGENOM" id="CLU_001325_1_0_3"/>
<feature type="region of interest" description="Disordered" evidence="1">
    <location>
        <begin position="1803"/>
        <end position="1826"/>
    </location>
</feature>
<dbReference type="SUPFAM" id="SSF51126">
    <property type="entry name" value="Pectin lyase-like"/>
    <property type="match status" value="2"/>
</dbReference>
<evidence type="ECO:0000256" key="1">
    <source>
        <dbReference type="SAM" id="MobiDB-lite"/>
    </source>
</evidence>
<evidence type="ECO:0000259" key="2">
    <source>
        <dbReference type="SMART" id="SM00912"/>
    </source>
</evidence>
<dbReference type="Gene3D" id="2.160.20.10">
    <property type="entry name" value="Single-stranded right-handed beta-helix, Pectin lyase-like"/>
    <property type="match status" value="5"/>
</dbReference>
<dbReference type="NCBIfam" id="TIGR01731">
    <property type="entry name" value="fil_hemag_20aa"/>
    <property type="match status" value="1"/>
</dbReference>
<dbReference type="InterPro" id="IPR010069">
    <property type="entry name" value="CdiA_FHA1_rpt"/>
</dbReference>
<dbReference type="SMART" id="SM00912">
    <property type="entry name" value="Haemagg_act"/>
    <property type="match status" value="1"/>
</dbReference>
<protein>
    <submittedName>
        <fullName evidence="3">Filamentous hemagglutinin family N-terminal domain protein</fullName>
    </submittedName>
</protein>
<dbReference type="eggNOG" id="COG3210">
    <property type="taxonomic scope" value="Bacteria"/>
</dbReference>
<dbReference type="RefSeq" id="WP_015183783.1">
    <property type="nucleotide sequence ID" value="NC_019738.1"/>
</dbReference>
<feature type="domain" description="Filamentous haemagglutinin FhaB/tRNA nuclease CdiA-like TPS" evidence="2">
    <location>
        <begin position="48"/>
        <end position="161"/>
    </location>
</feature>
<sequence length="1826" mass="183283">MSVNRIWKGGLCRKGLQWTTGALGLLPIGLAVFSVPVFAQIVPDNTLGNESSLVTPNVNIRGLPAERIDGGAVRGSALFHSFSEFNVNNGQRVYFSNPAGIADIFSRVTGSNVSNILGTLGVDGGANLFVLNPNGILFGPNAQLDIGGSFLATTGSSFKFSDGSEFSATQPQAAPLLSINVTPGVQWGASQPGATITNRGNLRAGQDLTLAAGNLDVQGQLQAGRDLTLQAQDTVKVRDSVTNPFIASAGGKLEVQGNQGVDIFALNHPDSGLFSGGDMVLRSGNTVGGDAHYWSGGNFRIETLDGNLGNLFSPNDPVIRASGDVNFGGYTGASLHILAGGSVTITRSVEIRRADPINGLVEDVTLSDGTPVKINGRTQPTLDIRAGTTAFGTPGTIGTSTATSANITLGTITNNGGMVFLTNQYQPNLALAGGNINVNGDINAFTGVFSSEKNGGSITIDARGNISTASLYSSTSEEGNGGAIALIAGGNISTQKLSSASNYLSIPDYSGGNGGALSLKAGGYISTGELDAYSLGGNGGAITLDAGGYIKINGDIFTESPNSGDIGGGAITLTAGGEIITGNLSSVSSRLLSKDIGTGGAITISTTSGNISLGKVNSFSYSQYGNSGAGGAIDISTTNGNISLKGDLNSFSYSKFGSSGTGGEISLSVRNGNIVGERFTADDSRQRFPLLNSFSVSEQGTAGNGGKVTLEAKNNVSNLEILTLSSSSEAGAVDVKGFGNLSLTDTNIITSKPLTLTIPGNPSETITLDVGKTGRSGDVAITSLGNLTFNNSRILSDTKGSSPAGNVNITSPGLITFNNSQVISNTTNTGQAGSITVKAPELRLDSSSRLSAETSSSGRAGDLTLRPYDSGQTLSVLLQEGAKISASTTDIGKGGNITITAPESVTLSGKGSISATTSSNGQAGSVTITTPTLAIDGTQISTSTSGRGKGGDLNITAPNSVTLSGDGRLSAETTGSGQAGSVNITTPTLNINTGAKVSTTTTQPATGTGGDITVSTNTLNLSGADSSLLAETQGVANAGNLTLNPYSGNDLQVNFAEGAKVSASTFGSGQGGSLNVTAPNSVTLRGDGQLSAEATNGGNAGGVTINTQQLSIEQGAQVAASSKNGSGTAGDVNITASTVTLNDGKVTAETDAGGSAKPANITLRNLNTLNLSNNSSISASTQTGQAGSINLNQGANPAALVTLNNSRISAQADGERGNAGGVTLNTSQLSLENGAKISASNISGTSQDITLQGLNTLQLRDRSEISASTQTGKGGSVSVNAQGGNVALTGNSHIQSEAKGGQAGNLDITANQLTLRDGSSATVSSTGGGTAGKLAVSAPEVILEYSAKLAATTQAGSGGDIQLQNLSSLQLRNSSEISASTQTGKGGSVSVNAQGGTVALTGGSHIQSEAKGGQAGNLDITANQLTLRDGSSATVSSTGGGTAGKLAVSAPEVILEYSAKLAATTQAGSGGDIQLQNLSSLQLSNNSEISASTQSGKGGNVSVNAQGGTVALTDKSSLKAEATNGGQAGNLQITANQLRLREGSQATVSSPQGQAGNLSITANNLSLDRGQITAETGQRSDKGGANINLQVTDLLLLRHQSLISANATGDANGGNITIKAPFVVAVPSENNDIIANAFSGDGGQINIIDNYRVFGLKPQNRQSFDTLRQNRTSDISASSQSGNQGNINIQSLSIDPSQGLTQLPVEVIDSSQQIANRCGPGNSKSANGQGEFVVTGRGGLPPSPDDMQRSGAIPPSWVTRDGGNISRSAAPVAPPATPATPPLVEAQGMFINAKGEVVLTAQTPTATPHQPGISEPLCSPATKGNE</sequence>
<dbReference type="STRING" id="1173027.Mic7113_3936"/>
<keyword evidence="4" id="KW-1185">Reference proteome</keyword>
<dbReference type="OrthoDB" id="498831at2"/>
<dbReference type="Proteomes" id="UP000010471">
    <property type="component" value="Chromosome"/>
</dbReference>
<dbReference type="KEGG" id="mic:Mic7113_3936"/>
<evidence type="ECO:0000313" key="4">
    <source>
        <dbReference type="Proteomes" id="UP000010471"/>
    </source>
</evidence>
<dbReference type="InterPro" id="IPR011050">
    <property type="entry name" value="Pectin_lyase_fold/virulence"/>
</dbReference>
<feature type="region of interest" description="Disordered" evidence="1">
    <location>
        <begin position="938"/>
        <end position="961"/>
    </location>
</feature>